<accession>A0A9X3EC08</accession>
<protein>
    <submittedName>
        <fullName evidence="1">Uncharacterized protein</fullName>
    </submittedName>
</protein>
<dbReference type="Proteomes" id="UP001150830">
    <property type="component" value="Unassembled WGS sequence"/>
</dbReference>
<dbReference type="RefSeq" id="WP_283173001.1">
    <property type="nucleotide sequence ID" value="NZ_JAPNOA010000019.1"/>
</dbReference>
<keyword evidence="2" id="KW-1185">Reference proteome</keyword>
<reference evidence="1" key="1">
    <citation type="submission" date="2022-11" db="EMBL/GenBank/DDBJ databases">
        <title>Parathalassolutuus dongxingensis gen. nov., sp. nov., a novel member of family Oceanospirillaceae isolated from a coastal shrimp pond in Guangxi, China.</title>
        <authorList>
            <person name="Chen H."/>
        </authorList>
    </citation>
    <scope>NUCLEOTIDE SEQUENCE</scope>
    <source>
        <strain evidence="1">G-43</strain>
    </source>
</reference>
<evidence type="ECO:0000313" key="2">
    <source>
        <dbReference type="Proteomes" id="UP001150830"/>
    </source>
</evidence>
<evidence type="ECO:0000313" key="1">
    <source>
        <dbReference type="EMBL" id="MCY0964784.1"/>
    </source>
</evidence>
<organism evidence="1 2">
    <name type="scientific">Parathalassolituus penaei</name>
    <dbReference type="NCBI Taxonomy" id="2997323"/>
    <lineage>
        <taxon>Bacteria</taxon>
        <taxon>Pseudomonadati</taxon>
        <taxon>Pseudomonadota</taxon>
        <taxon>Gammaproteobacteria</taxon>
        <taxon>Oceanospirillales</taxon>
        <taxon>Oceanospirillaceae</taxon>
        <taxon>Parathalassolituus</taxon>
    </lineage>
</organism>
<name>A0A9X3EC08_9GAMM</name>
<gene>
    <name evidence="1" type="ORF">OUO13_06265</name>
</gene>
<proteinExistence type="predicted"/>
<dbReference type="AlphaFoldDB" id="A0A9X3EC08"/>
<dbReference type="EMBL" id="JAPNOA010000019">
    <property type="protein sequence ID" value="MCY0964784.1"/>
    <property type="molecule type" value="Genomic_DNA"/>
</dbReference>
<comment type="caution">
    <text evidence="1">The sequence shown here is derived from an EMBL/GenBank/DDBJ whole genome shotgun (WGS) entry which is preliminary data.</text>
</comment>
<sequence length="60" mass="6382">MNVFIQFVRQATQSAPTVGQCASGVCNYGDNYYGDQVCVIAPPASPQLLSTLADYARSHG</sequence>